<proteinExistence type="predicted"/>
<protein>
    <submittedName>
        <fullName evidence="2">Uncharacterized protein</fullName>
    </submittedName>
</protein>
<reference evidence="2" key="1">
    <citation type="submission" date="2022-11" db="UniProtKB">
        <authorList>
            <consortium name="WormBaseParasite"/>
        </authorList>
    </citation>
    <scope>IDENTIFICATION</scope>
</reference>
<dbReference type="WBParaSite" id="ES5_v2.g19824.t1">
    <property type="protein sequence ID" value="ES5_v2.g19824.t1"/>
    <property type="gene ID" value="ES5_v2.g19824"/>
</dbReference>
<name>A0AC34FR31_9BILA</name>
<sequence>MTENNKETLGLDDNKSTASSAKSDEKAINFLDGIRNPSDEATPTTTNAPLVDEEGFIIRPEEKPEKNQWSSCTSSGMFCLFVSNVHDYFFKS</sequence>
<evidence type="ECO:0000313" key="1">
    <source>
        <dbReference type="Proteomes" id="UP000887579"/>
    </source>
</evidence>
<dbReference type="Proteomes" id="UP000887579">
    <property type="component" value="Unplaced"/>
</dbReference>
<evidence type="ECO:0000313" key="2">
    <source>
        <dbReference type="WBParaSite" id="ES5_v2.g19824.t1"/>
    </source>
</evidence>
<organism evidence="1 2">
    <name type="scientific">Panagrolaimus sp. ES5</name>
    <dbReference type="NCBI Taxonomy" id="591445"/>
    <lineage>
        <taxon>Eukaryota</taxon>
        <taxon>Metazoa</taxon>
        <taxon>Ecdysozoa</taxon>
        <taxon>Nematoda</taxon>
        <taxon>Chromadorea</taxon>
        <taxon>Rhabditida</taxon>
        <taxon>Tylenchina</taxon>
        <taxon>Panagrolaimomorpha</taxon>
        <taxon>Panagrolaimoidea</taxon>
        <taxon>Panagrolaimidae</taxon>
        <taxon>Panagrolaimus</taxon>
    </lineage>
</organism>
<accession>A0AC34FR31</accession>